<dbReference type="Proteomes" id="UP000243626">
    <property type="component" value="Chromosome"/>
</dbReference>
<dbReference type="AlphaFoldDB" id="A0AAF1BVS7"/>
<proteinExistence type="predicted"/>
<reference evidence="3" key="1">
    <citation type="submission" date="2017-09" db="EMBL/GenBank/DDBJ databases">
        <title>Bacterial strain isolated from the female urinary microbiota.</title>
        <authorList>
            <person name="Thomas-White K."/>
            <person name="Kumar N."/>
            <person name="Forster S."/>
            <person name="Putonti C."/>
            <person name="Lawley T."/>
            <person name="Wolfe A.J."/>
        </authorList>
    </citation>
    <scope>NUCLEOTIDE SEQUENCE [LARGE SCALE GENOMIC DNA]</scope>
    <source>
        <strain evidence="3">UMB0959</strain>
    </source>
</reference>
<name>A0AAF1BVS7_9STAP</name>
<dbReference type="KEGG" id="nmy:CJ229_002755"/>
<dbReference type="InterPro" id="IPR025272">
    <property type="entry name" value="SocA_Panacea"/>
</dbReference>
<evidence type="ECO:0000313" key="2">
    <source>
        <dbReference type="EMBL" id="WOS96681.1"/>
    </source>
</evidence>
<gene>
    <name evidence="2" type="ORF">CJ229_002755</name>
</gene>
<dbReference type="Pfam" id="PF13274">
    <property type="entry name" value="SocA_Panacea"/>
    <property type="match status" value="1"/>
</dbReference>
<dbReference type="EMBL" id="CP136964">
    <property type="protein sequence ID" value="WOS96681.1"/>
    <property type="molecule type" value="Genomic_DNA"/>
</dbReference>
<accession>A0AAF1BVS7</accession>
<dbReference type="RefSeq" id="WP_102167454.1">
    <property type="nucleotide sequence ID" value="NZ_CP136964.1"/>
</dbReference>
<sequence>MSKLNDFANYMIESHRNITSSQLNSELKLQKLLYFAQRESLAYTGDVLFDNEFEGWEHGPVLKDIRYYFDENYSISNQESTLTETEKFIIDSVVHKYAKYDAWYLRNLSHEEYSWIKSREGLKPHESGNKVLAVSDIKKDAEKVKVFDSLYGVYIDEHEDAKGYSFGL</sequence>
<evidence type="ECO:0000313" key="3">
    <source>
        <dbReference type="Proteomes" id="UP000243626"/>
    </source>
</evidence>
<protein>
    <submittedName>
        <fullName evidence="2">DUF4065 domain-containing protein</fullName>
    </submittedName>
</protein>
<organism evidence="2 3">
    <name type="scientific">Nosocomiicoccus massiliensis</name>
    <dbReference type="NCBI Taxonomy" id="1232430"/>
    <lineage>
        <taxon>Bacteria</taxon>
        <taxon>Bacillati</taxon>
        <taxon>Bacillota</taxon>
        <taxon>Bacilli</taxon>
        <taxon>Bacillales</taxon>
        <taxon>Staphylococcaceae</taxon>
        <taxon>Nosocomiicoccus</taxon>
    </lineage>
</organism>
<reference evidence="2 3" key="2">
    <citation type="submission" date="2023-10" db="EMBL/GenBank/DDBJ databases">
        <authorList>
            <person name="Choi B."/>
        </authorList>
    </citation>
    <scope>NUCLEOTIDE SEQUENCE [LARGE SCALE GENOMIC DNA]</scope>
    <source>
        <strain evidence="2 3">UMB0959</strain>
    </source>
</reference>
<evidence type="ECO:0000259" key="1">
    <source>
        <dbReference type="Pfam" id="PF13274"/>
    </source>
</evidence>
<feature type="domain" description="Antitoxin SocA-like Panacea" evidence="1">
    <location>
        <begin position="29"/>
        <end position="115"/>
    </location>
</feature>
<keyword evidence="3" id="KW-1185">Reference proteome</keyword>